<dbReference type="InterPro" id="IPR050251">
    <property type="entry name" value="HpcH-HpaI_aldolase"/>
</dbReference>
<evidence type="ECO:0000313" key="5">
    <source>
        <dbReference type="EMBL" id="MBD0416834.1"/>
    </source>
</evidence>
<dbReference type="GO" id="GO:0005737">
    <property type="term" value="C:cytoplasm"/>
    <property type="evidence" value="ECO:0007669"/>
    <property type="project" value="TreeGrafter"/>
</dbReference>
<dbReference type="SUPFAM" id="SSF51621">
    <property type="entry name" value="Phosphoenolpyruvate/pyruvate domain"/>
    <property type="match status" value="1"/>
</dbReference>
<dbReference type="PANTHER" id="PTHR30502:SF0">
    <property type="entry name" value="PHOSPHOENOLPYRUVATE CARBOXYLASE FAMILY PROTEIN"/>
    <property type="match status" value="1"/>
</dbReference>
<evidence type="ECO:0000256" key="1">
    <source>
        <dbReference type="ARBA" id="ARBA00005568"/>
    </source>
</evidence>
<feature type="domain" description="HpcH/HpaI aldolase/citrate lyase" evidence="4">
    <location>
        <begin position="21"/>
        <end position="239"/>
    </location>
</feature>
<sequence>MLEASAAFRDRCRKGEIVAGTFQKTPSPQISEVLALSGLDFVILDAEHAPFGIDAIDHILGVTASRGFPVLVRVPDHRAAFMGVCLDAGAAGIVLPHVVDRRTAEVAVAAARFTEDGRGLSPSGRAGNYGGAALGDFIEASNRAVSLWCQIEDRDAIDRLDEICAVEGIDALFVGRADLMRSLGARSMLDPAVERASERVAKAGQRAGKALAIMIASPEEAPRWRALGYSIFIVGTEQAMLKSAARAAKAAFV</sequence>
<reference evidence="5" key="1">
    <citation type="submission" date="2020-09" db="EMBL/GenBank/DDBJ databases">
        <title>Genome seq and assembly of Tianweitania sp.</title>
        <authorList>
            <person name="Chhetri G."/>
        </authorList>
    </citation>
    <scope>NUCLEOTIDE SEQUENCE</scope>
    <source>
        <strain evidence="5">Rool2</strain>
    </source>
</reference>
<dbReference type="InterPro" id="IPR005000">
    <property type="entry name" value="Aldolase/citrate-lyase_domain"/>
</dbReference>
<dbReference type="RefSeq" id="WP_188166269.1">
    <property type="nucleotide sequence ID" value="NZ_JACVVX010000007.1"/>
</dbReference>
<dbReference type="GO" id="GO:0016832">
    <property type="term" value="F:aldehyde-lyase activity"/>
    <property type="evidence" value="ECO:0007669"/>
    <property type="project" value="TreeGrafter"/>
</dbReference>
<gene>
    <name evidence="5" type="ORF">ICI42_19455</name>
</gene>
<dbReference type="InterPro" id="IPR015813">
    <property type="entry name" value="Pyrv/PenolPyrv_kinase-like_dom"/>
</dbReference>
<comment type="similarity">
    <text evidence="1">Belongs to the HpcH/HpaI aldolase family.</text>
</comment>
<keyword evidence="2" id="KW-0479">Metal-binding</keyword>
<dbReference type="GO" id="GO:0046872">
    <property type="term" value="F:metal ion binding"/>
    <property type="evidence" value="ECO:0007669"/>
    <property type="project" value="UniProtKB-KW"/>
</dbReference>
<protein>
    <submittedName>
        <fullName evidence="5">Aldolase</fullName>
    </submittedName>
</protein>
<dbReference type="InterPro" id="IPR040442">
    <property type="entry name" value="Pyrv_kinase-like_dom_sf"/>
</dbReference>
<comment type="caution">
    <text evidence="5">The sequence shown here is derived from an EMBL/GenBank/DDBJ whole genome shotgun (WGS) entry which is preliminary data.</text>
</comment>
<dbReference type="Gene3D" id="3.20.20.60">
    <property type="entry name" value="Phosphoenolpyruvate-binding domains"/>
    <property type="match status" value="1"/>
</dbReference>
<evidence type="ECO:0000313" key="6">
    <source>
        <dbReference type="Proteomes" id="UP000643405"/>
    </source>
</evidence>
<dbReference type="EMBL" id="JACVVX010000007">
    <property type="protein sequence ID" value="MBD0416834.1"/>
    <property type="molecule type" value="Genomic_DNA"/>
</dbReference>
<proteinExistence type="inferred from homology"/>
<evidence type="ECO:0000256" key="3">
    <source>
        <dbReference type="ARBA" id="ARBA00023239"/>
    </source>
</evidence>
<keyword evidence="6" id="KW-1185">Reference proteome</keyword>
<organism evidence="5 6">
    <name type="scientific">Oryzicola mucosus</name>
    <dbReference type="NCBI Taxonomy" id="2767425"/>
    <lineage>
        <taxon>Bacteria</taxon>
        <taxon>Pseudomonadati</taxon>
        <taxon>Pseudomonadota</taxon>
        <taxon>Alphaproteobacteria</taxon>
        <taxon>Hyphomicrobiales</taxon>
        <taxon>Phyllobacteriaceae</taxon>
        <taxon>Oryzicola</taxon>
    </lineage>
</organism>
<evidence type="ECO:0000256" key="2">
    <source>
        <dbReference type="ARBA" id="ARBA00022723"/>
    </source>
</evidence>
<dbReference type="AlphaFoldDB" id="A0A8J6PVM1"/>
<name>A0A8J6PVM1_9HYPH</name>
<accession>A0A8J6PVM1</accession>
<dbReference type="Proteomes" id="UP000643405">
    <property type="component" value="Unassembled WGS sequence"/>
</dbReference>
<keyword evidence="3" id="KW-0456">Lyase</keyword>
<evidence type="ECO:0000259" key="4">
    <source>
        <dbReference type="Pfam" id="PF03328"/>
    </source>
</evidence>
<dbReference type="PANTHER" id="PTHR30502">
    <property type="entry name" value="2-KETO-3-DEOXY-L-RHAMNONATE ALDOLASE"/>
    <property type="match status" value="1"/>
</dbReference>
<dbReference type="Pfam" id="PF03328">
    <property type="entry name" value="HpcH_HpaI"/>
    <property type="match status" value="1"/>
</dbReference>